<dbReference type="Pfam" id="PF01967">
    <property type="entry name" value="MoaC"/>
    <property type="match status" value="1"/>
</dbReference>
<dbReference type="HAMAP" id="MF_01224_B">
    <property type="entry name" value="MoaC_B"/>
    <property type="match status" value="1"/>
</dbReference>
<feature type="domain" description="Molybdopterin cofactor biosynthesis C (MoaC)" evidence="8">
    <location>
        <begin position="15"/>
        <end position="155"/>
    </location>
</feature>
<name>A0A330LBR1_9BACT</name>
<evidence type="ECO:0000256" key="7">
    <source>
        <dbReference type="HAMAP-Rule" id="MF_01224"/>
    </source>
</evidence>
<evidence type="ECO:0000256" key="2">
    <source>
        <dbReference type="ARBA" id="ARBA00005046"/>
    </source>
</evidence>
<reference evidence="10" key="1">
    <citation type="submission" date="2018-04" db="EMBL/GenBank/DDBJ databases">
        <authorList>
            <person name="Lucker S."/>
            <person name="Sakoula D."/>
        </authorList>
    </citation>
    <scope>NUCLEOTIDE SEQUENCE [LARGE SCALE GENOMIC DNA]</scope>
</reference>
<feature type="binding site" evidence="7">
    <location>
        <begin position="118"/>
        <end position="119"/>
    </location>
    <ligand>
        <name>substrate</name>
    </ligand>
</feature>
<proteinExistence type="inferred from homology"/>
<sequence>MAEFTHFNESGRARMVDVSAKDSTERVGTAQATVLMLPATLEKIQRGKIAKGDVLAVAQVAGVMGAKKTPDLIPMCHPLLITSVDISFKEESQPNQAGLCAIHIYATVKTTGQTGVEMEAMTAASVAALTIYDMCKAIDRGMSFTNVCLLSKSGGKSGTYTRPD</sequence>
<keyword evidence="5 7" id="KW-0456">Lyase</keyword>
<dbReference type="NCBIfam" id="NF006870">
    <property type="entry name" value="PRK09364.1"/>
    <property type="match status" value="1"/>
</dbReference>
<evidence type="ECO:0000256" key="3">
    <source>
        <dbReference type="ARBA" id="ARBA00012575"/>
    </source>
</evidence>
<accession>A0A330LBR1</accession>
<dbReference type="UniPathway" id="UPA00344"/>
<gene>
    <name evidence="7 9" type="primary">moaC</name>
    <name evidence="9" type="ORF">NITLEN_90046</name>
</gene>
<evidence type="ECO:0000259" key="8">
    <source>
        <dbReference type="Pfam" id="PF01967"/>
    </source>
</evidence>
<dbReference type="InterPro" id="IPR047594">
    <property type="entry name" value="MoaC_bact/euk"/>
</dbReference>
<comment type="similarity">
    <text evidence="7">Belongs to the MoaC family.</text>
</comment>
<comment type="catalytic activity">
    <reaction evidence="1 7">
        <text>(8S)-3',8-cyclo-7,8-dihydroguanosine 5'-triphosphate = cyclic pyranopterin phosphate + diphosphate</text>
        <dbReference type="Rhea" id="RHEA:49580"/>
        <dbReference type="ChEBI" id="CHEBI:33019"/>
        <dbReference type="ChEBI" id="CHEBI:59648"/>
        <dbReference type="ChEBI" id="CHEBI:131766"/>
        <dbReference type="EC" id="4.6.1.17"/>
    </reaction>
</comment>
<comment type="pathway">
    <text evidence="2 7">Cofactor biosynthesis; molybdopterin biosynthesis.</text>
</comment>
<dbReference type="EC" id="4.6.1.17" evidence="3 7"/>
<organism evidence="9 10">
    <name type="scientific">Nitrospira lenta</name>
    <dbReference type="NCBI Taxonomy" id="1436998"/>
    <lineage>
        <taxon>Bacteria</taxon>
        <taxon>Pseudomonadati</taxon>
        <taxon>Nitrospirota</taxon>
        <taxon>Nitrospiria</taxon>
        <taxon>Nitrospirales</taxon>
        <taxon>Nitrospiraceae</taxon>
        <taxon>Nitrospira</taxon>
    </lineage>
</organism>
<keyword evidence="10" id="KW-1185">Reference proteome</keyword>
<evidence type="ECO:0000256" key="4">
    <source>
        <dbReference type="ARBA" id="ARBA00023150"/>
    </source>
</evidence>
<dbReference type="CDD" id="cd01420">
    <property type="entry name" value="MoaC_PE"/>
    <property type="match status" value="1"/>
</dbReference>
<dbReference type="RefSeq" id="WP_121990911.1">
    <property type="nucleotide sequence ID" value="NZ_OUNR01000022.1"/>
</dbReference>
<comment type="function">
    <text evidence="6 7">Catalyzes the conversion of (8S)-3',8-cyclo-7,8-dihydroguanosine 5'-triphosphate to cyclic pyranopterin monophosphate (cPMP).</text>
</comment>
<dbReference type="InterPro" id="IPR002820">
    <property type="entry name" value="Mopterin_CF_biosynth-C_dom"/>
</dbReference>
<evidence type="ECO:0000256" key="6">
    <source>
        <dbReference type="ARBA" id="ARBA00055087"/>
    </source>
</evidence>
<feature type="active site" evidence="7">
    <location>
        <position position="133"/>
    </location>
</feature>
<dbReference type="NCBIfam" id="TIGR00581">
    <property type="entry name" value="moaC"/>
    <property type="match status" value="1"/>
</dbReference>
<feature type="binding site" evidence="7">
    <location>
        <begin position="75"/>
        <end position="77"/>
    </location>
    <ligand>
        <name>substrate</name>
    </ligand>
</feature>
<dbReference type="Proteomes" id="UP000248168">
    <property type="component" value="Unassembled WGS sequence"/>
</dbReference>
<evidence type="ECO:0000256" key="5">
    <source>
        <dbReference type="ARBA" id="ARBA00023239"/>
    </source>
</evidence>
<dbReference type="PANTHER" id="PTHR22960">
    <property type="entry name" value="MOLYBDOPTERIN COFACTOR SYNTHESIS PROTEIN A"/>
    <property type="match status" value="1"/>
</dbReference>
<dbReference type="InParanoid" id="A0A330LBR1"/>
<dbReference type="GO" id="GO:0061799">
    <property type="term" value="F:cyclic pyranopterin monophosphate synthase activity"/>
    <property type="evidence" value="ECO:0007669"/>
    <property type="project" value="UniProtKB-UniRule"/>
</dbReference>
<dbReference type="SUPFAM" id="SSF55040">
    <property type="entry name" value="Molybdenum cofactor biosynthesis protein C, MoaC"/>
    <property type="match status" value="1"/>
</dbReference>
<dbReference type="AlphaFoldDB" id="A0A330LBR1"/>
<evidence type="ECO:0000256" key="1">
    <source>
        <dbReference type="ARBA" id="ARBA00001637"/>
    </source>
</evidence>
<dbReference type="PANTHER" id="PTHR22960:SF29">
    <property type="entry name" value="CYCLIC PYRANOPTERIN MONOPHOSPHATE SYNTHASE"/>
    <property type="match status" value="1"/>
</dbReference>
<dbReference type="InterPro" id="IPR050105">
    <property type="entry name" value="MoCo_biosynth_MoaA/MoaC"/>
</dbReference>
<evidence type="ECO:0000313" key="10">
    <source>
        <dbReference type="Proteomes" id="UP000248168"/>
    </source>
</evidence>
<comment type="subunit">
    <text evidence="7">Homohexamer; trimer of dimers.</text>
</comment>
<dbReference type="Gene3D" id="3.30.70.640">
    <property type="entry name" value="Molybdopterin cofactor biosynthesis C (MoaC) domain"/>
    <property type="match status" value="1"/>
</dbReference>
<protein>
    <recommendedName>
        <fullName evidence="3 7">Cyclic pyranopterin monophosphate synthase</fullName>
        <ecNumber evidence="3 7">4.6.1.17</ecNumber>
    </recommendedName>
    <alternativeName>
        <fullName evidence="7">Molybdenum cofactor biosynthesis protein C</fullName>
    </alternativeName>
</protein>
<dbReference type="GO" id="GO:0006777">
    <property type="term" value="P:Mo-molybdopterin cofactor biosynthetic process"/>
    <property type="evidence" value="ECO:0007669"/>
    <property type="project" value="UniProtKB-UniRule"/>
</dbReference>
<dbReference type="FunCoup" id="A0A330LBR1">
    <property type="interactions" value="325"/>
</dbReference>
<dbReference type="EMBL" id="OUNR01000022">
    <property type="protein sequence ID" value="SPP66791.1"/>
    <property type="molecule type" value="Genomic_DNA"/>
</dbReference>
<dbReference type="InterPro" id="IPR023045">
    <property type="entry name" value="MoaC"/>
</dbReference>
<evidence type="ECO:0000313" key="9">
    <source>
        <dbReference type="EMBL" id="SPP66791.1"/>
    </source>
</evidence>
<dbReference type="OrthoDB" id="9794429at2"/>
<dbReference type="InterPro" id="IPR036522">
    <property type="entry name" value="MoaC_sf"/>
</dbReference>
<keyword evidence="4 7" id="KW-0501">Molybdenum cofactor biosynthesis</keyword>